<organism evidence="1 2">
    <name type="scientific">Candidatus Iainarchaeum sp</name>
    <dbReference type="NCBI Taxonomy" id="3101447"/>
    <lineage>
        <taxon>Archaea</taxon>
        <taxon>Candidatus Iainarchaeota</taxon>
        <taxon>Candidatus Iainarchaeia</taxon>
        <taxon>Candidatus Iainarchaeales</taxon>
        <taxon>Candidatus Iainarchaeaceae</taxon>
        <taxon>Candidatus Iainarchaeum</taxon>
    </lineage>
</organism>
<reference evidence="1" key="2">
    <citation type="submission" date="2021-05" db="EMBL/GenBank/DDBJ databases">
        <title>Protein family content uncovers lineage relationships and bacterial pathway maintenance mechanisms in DPANN archaea.</title>
        <authorList>
            <person name="Castelle C.J."/>
            <person name="Meheust R."/>
            <person name="Jaffe A.L."/>
            <person name="Seitz K."/>
            <person name="Gong X."/>
            <person name="Baker B.J."/>
            <person name="Banfield J.F."/>
        </authorList>
    </citation>
    <scope>NUCLEOTIDE SEQUENCE</scope>
    <source>
        <strain evidence="1">RIFCSPLOWO2_01_FULL_58_19</strain>
    </source>
</reference>
<dbReference type="Proteomes" id="UP000678237">
    <property type="component" value="Unassembled WGS sequence"/>
</dbReference>
<proteinExistence type="predicted"/>
<reference evidence="1" key="1">
    <citation type="submission" date="2021-03" db="EMBL/GenBank/DDBJ databases">
        <authorList>
            <person name="Jaffe A."/>
        </authorList>
    </citation>
    <scope>NUCLEOTIDE SEQUENCE</scope>
    <source>
        <strain evidence="1">RIFCSPLOWO2_01_FULL_58_19</strain>
    </source>
</reference>
<dbReference type="EMBL" id="JAGVWE010000004">
    <property type="protein sequence ID" value="MBS3063262.1"/>
    <property type="molecule type" value="Genomic_DNA"/>
</dbReference>
<dbReference type="AlphaFoldDB" id="A0A8T4LBC3"/>
<name>A0A8T4LBC3_9ARCH</name>
<protein>
    <submittedName>
        <fullName evidence="1">Uncharacterized protein</fullName>
    </submittedName>
</protein>
<comment type="caution">
    <text evidence="1">The sequence shown here is derived from an EMBL/GenBank/DDBJ whole genome shotgun (WGS) entry which is preliminary data.</text>
</comment>
<evidence type="ECO:0000313" key="2">
    <source>
        <dbReference type="Proteomes" id="UP000678237"/>
    </source>
</evidence>
<gene>
    <name evidence="1" type="ORF">J4203_05290</name>
</gene>
<sequence length="246" mass="27074">MTTGLHPASPRFPRLAAAARTAREVMAKGKRKRNAALLGTALLGGLVLSKVAARSPAEKLRAREIEVAQQILENPRFPVPRRVYLTGDAKLDSPGNCTGWVRNLASRLYGRNYETGRNAFVFAECNKVLERRWGKGANGQYVRTGFTQAEIVDRIASGVIKPGTAIGTYYADSPHNLEGAPYSHVVMYLGPQLVMEPVMENGKGVQRMRVVHWFGHNFVKGPATAPLESFFASGSRLQFLDILRPK</sequence>
<evidence type="ECO:0000313" key="1">
    <source>
        <dbReference type="EMBL" id="MBS3063262.1"/>
    </source>
</evidence>
<accession>A0A8T4LBC3</accession>